<sequence>MLFFPKLPVGLLTILVLASETHGKATSSPKPPGLVDLGYAKHVPTNNCISSAPAGAPFPPYNGTTWGQEDCLFLAVWVPEGIRPGHSVPVLHWFVGSAFAFGSKEMLGVPGWAYLPGEDMTANLGMHDCLAAAEWTSKFIGWFGGGPDRVTIMGQSAGAGIIGLLTVLNGGKGKLPFQQAFISSPDIPPRRNLIDRQKRLFQMILDEANCTALRCLRDSPQETMLRLNQHFINEVPGDAGGGVFGPAPGFGPVVDRSFIPDMPLVLFKQGRYHKELGSFIVGSVANEGMGLSHETDMPEYFPTLVRQILPNASSETTADIQRYILSAPPAVHGQDAFYYFHVDQNTTPVEDIEVAKAFQRNLLWFINGRKMDWPVDGGDKQFINVTAIGFETGSVLAALQARCEMINRVLLNPANGL</sequence>
<comment type="similarity">
    <text evidence="1 3">Belongs to the type-B carboxylesterase/lipase family.</text>
</comment>
<dbReference type="PROSITE" id="PS00122">
    <property type="entry name" value="CARBOXYLESTERASE_B_1"/>
    <property type="match status" value="1"/>
</dbReference>
<keyword evidence="3" id="KW-0732">Signal</keyword>
<gene>
    <name evidence="5" type="ORF">B0H66DRAFT_584544</name>
</gene>
<dbReference type="SUPFAM" id="SSF53474">
    <property type="entry name" value="alpha/beta-Hydrolases"/>
    <property type="match status" value="1"/>
</dbReference>
<dbReference type="GO" id="GO:0016787">
    <property type="term" value="F:hydrolase activity"/>
    <property type="evidence" value="ECO:0007669"/>
    <property type="project" value="UniProtKB-KW"/>
</dbReference>
<dbReference type="InterPro" id="IPR002018">
    <property type="entry name" value="CarbesteraseB"/>
</dbReference>
<feature type="chain" id="PRO_5041778215" description="Carboxylic ester hydrolase" evidence="3">
    <location>
        <begin position="24"/>
        <end position="417"/>
    </location>
</feature>
<evidence type="ECO:0000256" key="3">
    <source>
        <dbReference type="RuleBase" id="RU361235"/>
    </source>
</evidence>
<protein>
    <recommendedName>
        <fullName evidence="3">Carboxylic ester hydrolase</fullName>
        <ecNumber evidence="3">3.1.1.-</ecNumber>
    </recommendedName>
</protein>
<evidence type="ECO:0000259" key="4">
    <source>
        <dbReference type="Pfam" id="PF00135"/>
    </source>
</evidence>
<feature type="signal peptide" evidence="3">
    <location>
        <begin position="1"/>
        <end position="23"/>
    </location>
</feature>
<dbReference type="EMBL" id="JAUEDM010000007">
    <property type="protein sequence ID" value="KAK3314251.1"/>
    <property type="molecule type" value="Genomic_DNA"/>
</dbReference>
<name>A0AAE0M025_9PEZI</name>
<dbReference type="EC" id="3.1.1.-" evidence="3"/>
<dbReference type="PANTHER" id="PTHR11559">
    <property type="entry name" value="CARBOXYLESTERASE"/>
    <property type="match status" value="1"/>
</dbReference>
<accession>A0AAE0M025</accession>
<dbReference type="InterPro" id="IPR019826">
    <property type="entry name" value="Carboxylesterase_B_AS"/>
</dbReference>
<dbReference type="Proteomes" id="UP001283341">
    <property type="component" value="Unassembled WGS sequence"/>
</dbReference>
<dbReference type="InterPro" id="IPR029058">
    <property type="entry name" value="AB_hydrolase_fold"/>
</dbReference>
<reference evidence="5" key="1">
    <citation type="journal article" date="2023" name="Mol. Phylogenet. Evol.">
        <title>Genome-scale phylogeny and comparative genomics of the fungal order Sordariales.</title>
        <authorList>
            <person name="Hensen N."/>
            <person name="Bonometti L."/>
            <person name="Westerberg I."/>
            <person name="Brannstrom I.O."/>
            <person name="Guillou S."/>
            <person name="Cros-Aarteil S."/>
            <person name="Calhoun S."/>
            <person name="Haridas S."/>
            <person name="Kuo A."/>
            <person name="Mondo S."/>
            <person name="Pangilinan J."/>
            <person name="Riley R."/>
            <person name="LaButti K."/>
            <person name="Andreopoulos B."/>
            <person name="Lipzen A."/>
            <person name="Chen C."/>
            <person name="Yan M."/>
            <person name="Daum C."/>
            <person name="Ng V."/>
            <person name="Clum A."/>
            <person name="Steindorff A."/>
            <person name="Ohm R.A."/>
            <person name="Martin F."/>
            <person name="Silar P."/>
            <person name="Natvig D.O."/>
            <person name="Lalanne C."/>
            <person name="Gautier V."/>
            <person name="Ament-Velasquez S.L."/>
            <person name="Kruys A."/>
            <person name="Hutchinson M.I."/>
            <person name="Powell A.J."/>
            <person name="Barry K."/>
            <person name="Miller A.N."/>
            <person name="Grigoriev I.V."/>
            <person name="Debuchy R."/>
            <person name="Gladieux P."/>
            <person name="Hiltunen Thoren M."/>
            <person name="Johannesson H."/>
        </authorList>
    </citation>
    <scope>NUCLEOTIDE SEQUENCE</scope>
    <source>
        <strain evidence="5">CBS 118394</strain>
    </source>
</reference>
<keyword evidence="2 3" id="KW-0378">Hydrolase</keyword>
<feature type="domain" description="Carboxylesterase type B" evidence="4">
    <location>
        <begin position="46"/>
        <end position="106"/>
    </location>
</feature>
<evidence type="ECO:0000256" key="1">
    <source>
        <dbReference type="ARBA" id="ARBA00005964"/>
    </source>
</evidence>
<proteinExistence type="inferred from homology"/>
<dbReference type="Pfam" id="PF00135">
    <property type="entry name" value="COesterase"/>
    <property type="match status" value="2"/>
</dbReference>
<feature type="domain" description="Carboxylesterase type B" evidence="4">
    <location>
        <begin position="107"/>
        <end position="292"/>
    </location>
</feature>
<evidence type="ECO:0000313" key="6">
    <source>
        <dbReference type="Proteomes" id="UP001283341"/>
    </source>
</evidence>
<evidence type="ECO:0000256" key="2">
    <source>
        <dbReference type="ARBA" id="ARBA00022801"/>
    </source>
</evidence>
<reference evidence="5" key="2">
    <citation type="submission" date="2023-06" db="EMBL/GenBank/DDBJ databases">
        <authorList>
            <consortium name="Lawrence Berkeley National Laboratory"/>
            <person name="Haridas S."/>
            <person name="Hensen N."/>
            <person name="Bonometti L."/>
            <person name="Westerberg I."/>
            <person name="Brannstrom I.O."/>
            <person name="Guillou S."/>
            <person name="Cros-Aarteil S."/>
            <person name="Calhoun S."/>
            <person name="Kuo A."/>
            <person name="Mondo S."/>
            <person name="Pangilinan J."/>
            <person name="Riley R."/>
            <person name="Labutti K."/>
            <person name="Andreopoulos B."/>
            <person name="Lipzen A."/>
            <person name="Chen C."/>
            <person name="Yanf M."/>
            <person name="Daum C."/>
            <person name="Ng V."/>
            <person name="Clum A."/>
            <person name="Steindorff A."/>
            <person name="Ohm R."/>
            <person name="Martin F."/>
            <person name="Silar P."/>
            <person name="Natvig D."/>
            <person name="Lalanne C."/>
            <person name="Gautier V."/>
            <person name="Ament-Velasquez S.L."/>
            <person name="Kruys A."/>
            <person name="Hutchinson M.I."/>
            <person name="Powell A.J."/>
            <person name="Barry K."/>
            <person name="Miller A.N."/>
            <person name="Grigoriev I.V."/>
            <person name="Debuchy R."/>
            <person name="Gladieux P."/>
            <person name="Thoren M.H."/>
            <person name="Johannesson H."/>
        </authorList>
    </citation>
    <scope>NUCLEOTIDE SEQUENCE</scope>
    <source>
        <strain evidence="5">CBS 118394</strain>
    </source>
</reference>
<evidence type="ECO:0000313" key="5">
    <source>
        <dbReference type="EMBL" id="KAK3314251.1"/>
    </source>
</evidence>
<comment type="caution">
    <text evidence="5">The sequence shown here is derived from an EMBL/GenBank/DDBJ whole genome shotgun (WGS) entry which is preliminary data.</text>
</comment>
<organism evidence="5 6">
    <name type="scientific">Apodospora peruviana</name>
    <dbReference type="NCBI Taxonomy" id="516989"/>
    <lineage>
        <taxon>Eukaryota</taxon>
        <taxon>Fungi</taxon>
        <taxon>Dikarya</taxon>
        <taxon>Ascomycota</taxon>
        <taxon>Pezizomycotina</taxon>
        <taxon>Sordariomycetes</taxon>
        <taxon>Sordariomycetidae</taxon>
        <taxon>Sordariales</taxon>
        <taxon>Lasiosphaeriaceae</taxon>
        <taxon>Apodospora</taxon>
    </lineage>
</organism>
<dbReference type="AlphaFoldDB" id="A0AAE0M025"/>
<keyword evidence="6" id="KW-1185">Reference proteome</keyword>
<dbReference type="InterPro" id="IPR050309">
    <property type="entry name" value="Type-B_Carboxylest/Lipase"/>
</dbReference>
<dbReference type="Gene3D" id="3.40.50.1820">
    <property type="entry name" value="alpha/beta hydrolase"/>
    <property type="match status" value="1"/>
</dbReference>